<sequence>MALASEGETRFYAAIESNDIETVHAYINQNTNLVDINARYKCKGVLTAPILVAIQKGYTDLAKMLIDAGATLDENLGFPPFRRARKISDPKTRWQMIKLLRKYRVNITNGDQYFMTKNLHHAVVKGNFEMVKLILEAGANVNCTKVSNLTPLQSAMLDLKGEVRIEMIRQLIRAGADVNLCCRGSTCLYMAIQEKVYCWKLVELLLNSGACMNYVDKHNRSPLSIAATNNRYDLVKQMIDAGANVNISKWCTNSPLHQAIMHHHTNIVKLLLDNGADVNARDIDGKTILYCAAKNFKKSKATDYIEILKMVLNFGARVDHVSHGQFTAFKFILKYANFEIMKLFFQRGLQLRNCGVQFPLHHAAVNEKEEILDYLLKRQLFDVDELDDHGTTALFEAVCSRRVPCIRLLIKWGADVDISNSDNAYVPEFRGQTPLRQALKMTQSIIVDLLLTAVISVNKNVNQLRDLMGSLELNHYFIGGHFIGNLVLLKSQNYFKSLEDENSLMNAIPHYLKIVDKCFSELEDMKSCILHGSLRLYDFLTEKDVTRYVNNKAVVDAFKSMKIIERFPYYGAQLRESYLLTLARKEVMDQAKPRLSKLLGFHLDGCDEIFYNIMTQLRMKDLRNLCIV</sequence>
<name>A0ACC2N1R4_9HYME</name>
<evidence type="ECO:0000313" key="2">
    <source>
        <dbReference type="Proteomes" id="UP001239111"/>
    </source>
</evidence>
<evidence type="ECO:0000313" key="1">
    <source>
        <dbReference type="EMBL" id="KAJ8664957.1"/>
    </source>
</evidence>
<proteinExistence type="predicted"/>
<dbReference type="Proteomes" id="UP001239111">
    <property type="component" value="Chromosome 4"/>
</dbReference>
<protein>
    <submittedName>
        <fullName evidence="1">Uncharacterized protein</fullName>
    </submittedName>
</protein>
<keyword evidence="2" id="KW-1185">Reference proteome</keyword>
<accession>A0ACC2N1R4</accession>
<reference evidence="1" key="1">
    <citation type="submission" date="2023-04" db="EMBL/GenBank/DDBJ databases">
        <title>A chromosome-level genome assembly of the parasitoid wasp Eretmocerus hayati.</title>
        <authorList>
            <person name="Zhong Y."/>
            <person name="Liu S."/>
            <person name="Liu Y."/>
        </authorList>
    </citation>
    <scope>NUCLEOTIDE SEQUENCE</scope>
    <source>
        <strain evidence="1">ZJU_SS_LIU_2023</strain>
    </source>
</reference>
<organism evidence="1 2">
    <name type="scientific">Eretmocerus hayati</name>
    <dbReference type="NCBI Taxonomy" id="131215"/>
    <lineage>
        <taxon>Eukaryota</taxon>
        <taxon>Metazoa</taxon>
        <taxon>Ecdysozoa</taxon>
        <taxon>Arthropoda</taxon>
        <taxon>Hexapoda</taxon>
        <taxon>Insecta</taxon>
        <taxon>Pterygota</taxon>
        <taxon>Neoptera</taxon>
        <taxon>Endopterygota</taxon>
        <taxon>Hymenoptera</taxon>
        <taxon>Apocrita</taxon>
        <taxon>Proctotrupomorpha</taxon>
        <taxon>Chalcidoidea</taxon>
        <taxon>Aphelinidae</taxon>
        <taxon>Aphelininae</taxon>
        <taxon>Eretmocerus</taxon>
    </lineage>
</organism>
<gene>
    <name evidence="1" type="ORF">QAD02_006619</name>
</gene>
<dbReference type="EMBL" id="CM056744">
    <property type="protein sequence ID" value="KAJ8664957.1"/>
    <property type="molecule type" value="Genomic_DNA"/>
</dbReference>
<comment type="caution">
    <text evidence="1">The sequence shown here is derived from an EMBL/GenBank/DDBJ whole genome shotgun (WGS) entry which is preliminary data.</text>
</comment>